<dbReference type="KEGG" id="dfa:DFA_06539"/>
<dbReference type="Proteomes" id="UP000007797">
    <property type="component" value="Unassembled WGS sequence"/>
</dbReference>
<dbReference type="RefSeq" id="XP_004362240.1">
    <property type="nucleotide sequence ID" value="XM_004362183.1"/>
</dbReference>
<dbReference type="EMBL" id="GL883007">
    <property type="protein sequence ID" value="EGG24389.1"/>
    <property type="molecule type" value="Genomic_DNA"/>
</dbReference>
<gene>
    <name evidence="1" type="ORF">DFA_06539</name>
</gene>
<dbReference type="STRING" id="1054147.F4PJA3"/>
<keyword evidence="2" id="KW-1185">Reference proteome</keyword>
<dbReference type="GeneID" id="14876557"/>
<reference evidence="2" key="1">
    <citation type="journal article" date="2011" name="Genome Res.">
        <title>Phylogeny-wide analysis of social amoeba genomes highlights ancient origins for complex intercellular communication.</title>
        <authorList>
            <person name="Heidel A.J."/>
            <person name="Lawal H.M."/>
            <person name="Felder M."/>
            <person name="Schilde C."/>
            <person name="Helps N.R."/>
            <person name="Tunggal B."/>
            <person name="Rivero F."/>
            <person name="John U."/>
            <person name="Schleicher M."/>
            <person name="Eichinger L."/>
            <person name="Platzer M."/>
            <person name="Noegel A.A."/>
            <person name="Schaap P."/>
            <person name="Gloeckner G."/>
        </authorList>
    </citation>
    <scope>NUCLEOTIDE SEQUENCE [LARGE SCALE GENOMIC DNA]</scope>
    <source>
        <strain evidence="2">SH3</strain>
    </source>
</reference>
<evidence type="ECO:0000313" key="2">
    <source>
        <dbReference type="Proteomes" id="UP000007797"/>
    </source>
</evidence>
<organism evidence="1 2">
    <name type="scientific">Cavenderia fasciculata</name>
    <name type="common">Slime mold</name>
    <name type="synonym">Dictyostelium fasciculatum</name>
    <dbReference type="NCBI Taxonomy" id="261658"/>
    <lineage>
        <taxon>Eukaryota</taxon>
        <taxon>Amoebozoa</taxon>
        <taxon>Evosea</taxon>
        <taxon>Eumycetozoa</taxon>
        <taxon>Dictyostelia</taxon>
        <taxon>Acytosteliales</taxon>
        <taxon>Cavenderiaceae</taxon>
        <taxon>Cavenderia</taxon>
    </lineage>
</organism>
<dbReference type="AlphaFoldDB" id="F4PJA3"/>
<protein>
    <recommendedName>
        <fullName evidence="3">F-box domain-containing protein</fullName>
    </recommendedName>
</protein>
<name>F4PJA3_CACFS</name>
<sequence>MSIGMTFTPMIKQFLNLKIFKTRAFKLKRLVDQSILNDFIIETGNEDDCHNQKDGNMVLSVDYDNHRLNVPSQLPSTITKSIIDFVLYCDNRIINNNNNDSNKSLIENALNLSKVCKRWLKITSIRSTSIPYIKRLQQNIESSFCLLYHYPLPKVELVFGYDYEQISYNTMKHIVLLNIQSTRQNNNQNQPSTLITYQQLYKQRNTEWSQFSNLKHQIEHQPASTLLKPLQPKVIQYINDNEMRQPPQHLETKTQLEDRLRILYNGDQEDPLSIYRDIKENELKLYSNMISKQSAIFNQLVQLFTNRAVFGEITILHIYTYDDIDVDVLIPIINYGNQLTTLFLDGLHNQKVCQAILPIAMNLTTLAYRDTINSNLDNINYNKKKYNNNNTLERLYLVTTNISILNNIFISGGGLIFKNLKFLQIPSCDQLHMPWNDFKVSLPLLEVLNMEGPFSNPCPALIDYLIARGGEVQYMALVHLCLETFPLFQYLPYYLDLKIDMTGTSLPPIKYHTSLLGLSFFYIPIGRLGTKDELLKLDPFQNIPFETLKSLKLAIDNLEAITPYLDRFKQLDTLTLVIYYSSGTLTESLCQSIAQIQTLTSLELFVGNGHWNENFTPMIKQLVNLKIFKTGTSNLSDNQWISNHFNIQIENQHETTLTRK</sequence>
<evidence type="ECO:0008006" key="3">
    <source>
        <dbReference type="Google" id="ProtNLM"/>
    </source>
</evidence>
<accession>F4PJA3</accession>
<evidence type="ECO:0000313" key="1">
    <source>
        <dbReference type="EMBL" id="EGG24389.1"/>
    </source>
</evidence>
<proteinExistence type="predicted"/>